<organism evidence="2 3">
    <name type="scientific">Lactuca virosa</name>
    <dbReference type="NCBI Taxonomy" id="75947"/>
    <lineage>
        <taxon>Eukaryota</taxon>
        <taxon>Viridiplantae</taxon>
        <taxon>Streptophyta</taxon>
        <taxon>Embryophyta</taxon>
        <taxon>Tracheophyta</taxon>
        <taxon>Spermatophyta</taxon>
        <taxon>Magnoliopsida</taxon>
        <taxon>eudicotyledons</taxon>
        <taxon>Gunneridae</taxon>
        <taxon>Pentapetalae</taxon>
        <taxon>asterids</taxon>
        <taxon>campanulids</taxon>
        <taxon>Asterales</taxon>
        <taxon>Asteraceae</taxon>
        <taxon>Cichorioideae</taxon>
        <taxon>Cichorieae</taxon>
        <taxon>Lactucinae</taxon>
        <taxon>Lactuca</taxon>
    </lineage>
</organism>
<feature type="region of interest" description="Disordered" evidence="1">
    <location>
        <begin position="65"/>
        <end position="96"/>
    </location>
</feature>
<dbReference type="AlphaFoldDB" id="A0AAU9NVQ5"/>
<feature type="compositionally biased region" description="Polar residues" evidence="1">
    <location>
        <begin position="65"/>
        <end position="88"/>
    </location>
</feature>
<dbReference type="EMBL" id="CAKMRJ010005412">
    <property type="protein sequence ID" value="CAH1442072.1"/>
    <property type="molecule type" value="Genomic_DNA"/>
</dbReference>
<proteinExistence type="predicted"/>
<gene>
    <name evidence="2" type="ORF">LVIROSA_LOCUS28086</name>
</gene>
<keyword evidence="3" id="KW-1185">Reference proteome</keyword>
<evidence type="ECO:0000313" key="2">
    <source>
        <dbReference type="EMBL" id="CAH1442072.1"/>
    </source>
</evidence>
<protein>
    <submittedName>
        <fullName evidence="2">Uncharacterized protein</fullName>
    </submittedName>
</protein>
<accession>A0AAU9NVQ5</accession>
<reference evidence="2 3" key="1">
    <citation type="submission" date="2022-01" db="EMBL/GenBank/DDBJ databases">
        <authorList>
            <person name="Xiong W."/>
            <person name="Schranz E."/>
        </authorList>
    </citation>
    <scope>NUCLEOTIDE SEQUENCE [LARGE SCALE GENOMIC DNA]</scope>
</reference>
<comment type="caution">
    <text evidence="2">The sequence shown here is derived from an EMBL/GenBank/DDBJ whole genome shotgun (WGS) entry which is preliminary data.</text>
</comment>
<evidence type="ECO:0000313" key="3">
    <source>
        <dbReference type="Proteomes" id="UP001157418"/>
    </source>
</evidence>
<dbReference type="Proteomes" id="UP001157418">
    <property type="component" value="Unassembled WGS sequence"/>
</dbReference>
<name>A0AAU9NVQ5_9ASTR</name>
<evidence type="ECO:0000256" key="1">
    <source>
        <dbReference type="SAM" id="MobiDB-lite"/>
    </source>
</evidence>
<sequence length="96" mass="10264">MGAKESMTSEKTKSSMVADAGNLHVVFLPFLLQATSSLWSTPPGSLPLEAFAPPSSPPFTMLSYSNPSSIVTSSPDSPKSFRPSTFQHQRSDCPSE</sequence>